<evidence type="ECO:0000256" key="7">
    <source>
        <dbReference type="HAMAP-Rule" id="MF_00300"/>
    </source>
</evidence>
<comment type="caution">
    <text evidence="7">Lacks conserved residue(s) required for the propagation of feature annotation.</text>
</comment>
<gene>
    <name evidence="7 8" type="primary">aroC</name>
    <name evidence="8" type="ORF">H9Q81_03770</name>
</gene>
<dbReference type="KEGG" id="fho:H9Q81_03770"/>
<comment type="pathway">
    <text evidence="1 7">Metabolic intermediate biosynthesis; chorismate biosynthesis; chorismate from D-erythrose 4-phosphate and phosphoenolpyruvate: step 7/7.</text>
</comment>
<dbReference type="GO" id="GO:0010181">
    <property type="term" value="F:FMN binding"/>
    <property type="evidence" value="ECO:0007669"/>
    <property type="project" value="TreeGrafter"/>
</dbReference>
<evidence type="ECO:0000256" key="3">
    <source>
        <dbReference type="ARBA" id="ARBA00013036"/>
    </source>
</evidence>
<dbReference type="RefSeq" id="WP_176838860.1">
    <property type="nucleotide sequence ID" value="NZ_CP060637.1"/>
</dbReference>
<dbReference type="AlphaFoldDB" id="A0A7G9GYT1"/>
<comment type="cofactor">
    <cofactor evidence="7">
        <name>FMNH2</name>
        <dbReference type="ChEBI" id="CHEBI:57618"/>
    </cofactor>
    <text evidence="7">Reduced FMN (FMNH(2)).</text>
</comment>
<dbReference type="Gene3D" id="3.60.150.10">
    <property type="entry name" value="Chorismate synthase AroC"/>
    <property type="match status" value="1"/>
</dbReference>
<comment type="function">
    <text evidence="7">Catalyzes the anti-1,4-elimination of the C-3 phosphate and the C-6 proR hydrogen from 5-enolpyruvylshikimate-3-phosphate (EPSP) to yield chorismate, which is the branch point compound that serves as the starting substrate for the three terminal pathways of aromatic amino acid biosynthesis. This reaction introduces a second double bond into the aromatic ring system.</text>
</comment>
<dbReference type="CDD" id="cd07304">
    <property type="entry name" value="Chorismate_synthase"/>
    <property type="match status" value="1"/>
</dbReference>
<keyword evidence="9" id="KW-1185">Reference proteome</keyword>
<name>A0A7G9GYT1_9FUSO</name>
<sequence length="357" mass="38827">MGSQWGNNIKLSIFGESHGEGIGIVIDGLTPGMDLDWDYINFQMARRVPGKNKFSTARKESDRVEILSGILNNKTTGAPLCAFIKNSDKKSKDYDMLQSLMRPGHSDYPANRKYKGYNDVRGGGHFSGRLTASLVFAGSLARQILDKKGIKIVGRIKSIGNIVDVDIENDLDILNCIKNIDFPAITKEKEMQTLIEKVRLDRDSVGGVIEVVALGVKAGLGNPFFDSLESTISHMIFSVPGVKGIEFGKGFEISSMLGSESNDEYYFSENEIKTYTNNNGGILGGISNGMPIVVKVAIKPTPSIGKVQKTVNITTSKNSEVEITGRHDPCIVPRAVVVIESVMALAILDQMIGGSYE</sequence>
<dbReference type="SUPFAM" id="SSF103263">
    <property type="entry name" value="Chorismate synthase, AroC"/>
    <property type="match status" value="1"/>
</dbReference>
<keyword evidence="7" id="KW-0285">Flavoprotein</keyword>
<keyword evidence="6 7" id="KW-0456">Lyase</keyword>
<dbReference type="GO" id="GO:0004107">
    <property type="term" value="F:chorismate synthase activity"/>
    <property type="evidence" value="ECO:0007669"/>
    <property type="project" value="UniProtKB-UniRule"/>
</dbReference>
<dbReference type="PIRSF" id="PIRSF001456">
    <property type="entry name" value="Chorismate_synth"/>
    <property type="match status" value="1"/>
</dbReference>
<feature type="binding site" evidence="7">
    <location>
        <begin position="299"/>
        <end position="303"/>
    </location>
    <ligand>
        <name>FMN</name>
        <dbReference type="ChEBI" id="CHEBI:58210"/>
    </ligand>
</feature>
<dbReference type="EMBL" id="CP060637">
    <property type="protein sequence ID" value="QNM15963.1"/>
    <property type="molecule type" value="Genomic_DNA"/>
</dbReference>
<dbReference type="UniPathway" id="UPA00053">
    <property type="reaction ID" value="UER00090"/>
</dbReference>
<evidence type="ECO:0000256" key="6">
    <source>
        <dbReference type="ARBA" id="ARBA00023239"/>
    </source>
</evidence>
<evidence type="ECO:0000313" key="8">
    <source>
        <dbReference type="EMBL" id="QNM15963.1"/>
    </source>
</evidence>
<organism evidence="8 9">
    <name type="scientific">Fusobacterium hominis</name>
    <dbReference type="NCBI Taxonomy" id="2764326"/>
    <lineage>
        <taxon>Bacteria</taxon>
        <taxon>Fusobacteriati</taxon>
        <taxon>Fusobacteriota</taxon>
        <taxon>Fusobacteriia</taxon>
        <taxon>Fusobacteriales</taxon>
        <taxon>Fusobacteriaceae</taxon>
        <taxon>Fusobacterium</taxon>
    </lineage>
</organism>
<proteinExistence type="inferred from homology"/>
<dbReference type="InterPro" id="IPR020541">
    <property type="entry name" value="Chorismate_synthase_CS"/>
</dbReference>
<dbReference type="GO" id="GO:0009073">
    <property type="term" value="P:aromatic amino acid family biosynthetic process"/>
    <property type="evidence" value="ECO:0007669"/>
    <property type="project" value="UniProtKB-KW"/>
</dbReference>
<dbReference type="HAMAP" id="MF_00300">
    <property type="entry name" value="Chorismate_synth"/>
    <property type="match status" value="1"/>
</dbReference>
<evidence type="ECO:0000256" key="4">
    <source>
        <dbReference type="ARBA" id="ARBA00022605"/>
    </source>
</evidence>
<reference evidence="8 9" key="1">
    <citation type="submission" date="2020-08" db="EMBL/GenBank/DDBJ databases">
        <authorList>
            <person name="Liu C."/>
            <person name="Sun Q."/>
        </authorList>
    </citation>
    <scope>NUCLEOTIDE SEQUENCE [LARGE SCALE GENOMIC DNA]</scope>
    <source>
        <strain evidence="8 9">NSJ-57</strain>
    </source>
</reference>
<keyword evidence="5 7" id="KW-0057">Aromatic amino acid biosynthesis</keyword>
<feature type="binding site" evidence="7">
    <location>
        <position position="47"/>
    </location>
    <ligand>
        <name>NADP(+)</name>
        <dbReference type="ChEBI" id="CHEBI:58349"/>
    </ligand>
</feature>
<dbReference type="InterPro" id="IPR035904">
    <property type="entry name" value="Chorismate_synth_AroC_sf"/>
</dbReference>
<comment type="similarity">
    <text evidence="2 7">Belongs to the chorismate synthase family.</text>
</comment>
<evidence type="ECO:0000256" key="2">
    <source>
        <dbReference type="ARBA" id="ARBA00008014"/>
    </source>
</evidence>
<keyword evidence="7" id="KW-0521">NADP</keyword>
<dbReference type="PANTHER" id="PTHR21085">
    <property type="entry name" value="CHORISMATE SYNTHASE"/>
    <property type="match status" value="1"/>
</dbReference>
<comment type="catalytic activity">
    <reaction evidence="7">
        <text>5-O-(1-carboxyvinyl)-3-phosphoshikimate = chorismate + phosphate</text>
        <dbReference type="Rhea" id="RHEA:21020"/>
        <dbReference type="ChEBI" id="CHEBI:29748"/>
        <dbReference type="ChEBI" id="CHEBI:43474"/>
        <dbReference type="ChEBI" id="CHEBI:57701"/>
        <dbReference type="EC" id="4.2.3.5"/>
    </reaction>
</comment>
<dbReference type="NCBIfam" id="TIGR00033">
    <property type="entry name" value="aroC"/>
    <property type="match status" value="1"/>
</dbReference>
<dbReference type="NCBIfam" id="NF003793">
    <property type="entry name" value="PRK05382.1"/>
    <property type="match status" value="1"/>
</dbReference>
<dbReference type="InterPro" id="IPR000453">
    <property type="entry name" value="Chorismate_synth"/>
</dbReference>
<dbReference type="GO" id="GO:0005829">
    <property type="term" value="C:cytosol"/>
    <property type="evidence" value="ECO:0007669"/>
    <property type="project" value="TreeGrafter"/>
</dbReference>
<keyword evidence="7" id="KW-0274">FAD</keyword>
<dbReference type="PROSITE" id="PS00788">
    <property type="entry name" value="CHORISMATE_SYNTHASE_2"/>
    <property type="match status" value="1"/>
</dbReference>
<keyword evidence="7" id="KW-0288">FMN</keyword>
<dbReference type="Pfam" id="PF01264">
    <property type="entry name" value="Chorismate_synt"/>
    <property type="match status" value="1"/>
</dbReference>
<evidence type="ECO:0000313" key="9">
    <source>
        <dbReference type="Proteomes" id="UP000515913"/>
    </source>
</evidence>
<evidence type="ECO:0000256" key="5">
    <source>
        <dbReference type="ARBA" id="ARBA00023141"/>
    </source>
</evidence>
<keyword evidence="4 7" id="KW-0028">Amino-acid biosynthesis</keyword>
<comment type="subunit">
    <text evidence="7">Homotetramer.</text>
</comment>
<dbReference type="GO" id="GO:0008652">
    <property type="term" value="P:amino acid biosynthetic process"/>
    <property type="evidence" value="ECO:0007669"/>
    <property type="project" value="UniProtKB-KW"/>
</dbReference>
<dbReference type="PROSITE" id="PS00789">
    <property type="entry name" value="CHORISMATE_SYNTHASE_3"/>
    <property type="match status" value="1"/>
</dbReference>
<dbReference type="GO" id="GO:0009423">
    <property type="term" value="P:chorismate biosynthetic process"/>
    <property type="evidence" value="ECO:0007669"/>
    <property type="project" value="UniProtKB-UniRule"/>
</dbReference>
<dbReference type="PANTHER" id="PTHR21085:SF0">
    <property type="entry name" value="CHORISMATE SYNTHASE"/>
    <property type="match status" value="1"/>
</dbReference>
<evidence type="ECO:0000256" key="1">
    <source>
        <dbReference type="ARBA" id="ARBA00005044"/>
    </source>
</evidence>
<feature type="binding site" evidence="7">
    <location>
        <begin position="125"/>
        <end position="127"/>
    </location>
    <ligand>
        <name>FMN</name>
        <dbReference type="ChEBI" id="CHEBI:58210"/>
    </ligand>
</feature>
<dbReference type="Proteomes" id="UP000515913">
    <property type="component" value="Chromosome"/>
</dbReference>
<dbReference type="EC" id="4.2.3.5" evidence="3 7"/>
<feature type="binding site" evidence="7">
    <location>
        <position position="284"/>
    </location>
    <ligand>
        <name>FMN</name>
        <dbReference type="ChEBI" id="CHEBI:58210"/>
    </ligand>
</feature>
<feature type="binding site" evidence="7">
    <location>
        <position position="326"/>
    </location>
    <ligand>
        <name>FMN</name>
        <dbReference type="ChEBI" id="CHEBI:58210"/>
    </ligand>
</feature>
<protein>
    <recommendedName>
        <fullName evidence="3 7">Chorismate synthase</fullName>
        <shortName evidence="7">CS</shortName>
        <ecNumber evidence="3 7">4.2.3.5</ecNumber>
    </recommendedName>
    <alternativeName>
        <fullName evidence="7">5-enolpyruvylshikimate-3-phosphate phospholyase</fullName>
    </alternativeName>
</protein>
<feature type="binding site" evidence="7">
    <location>
        <position position="53"/>
    </location>
    <ligand>
        <name>NADP(+)</name>
        <dbReference type="ChEBI" id="CHEBI:58349"/>
    </ligand>
</feature>
<accession>A0A7G9GYT1</accession>